<proteinExistence type="predicted"/>
<evidence type="ECO:0000313" key="2">
    <source>
        <dbReference type="EMBL" id="QHR78570.1"/>
    </source>
</evidence>
<accession>A0A6B9XII2</accession>
<reference evidence="2" key="1">
    <citation type="journal article" date="2020" name="Arch. Virol.">
        <title>Complete genome sequence and analysis of a novel lymphocystivirus detected in whitemouth croaker (Micropogonias furnieri): lymphocystis disease virus 4.</title>
        <authorList>
            <person name="Doszpoly A."/>
            <person name="Kajan G.L."/>
            <person name="Puentes R."/>
            <person name="Perretta A."/>
        </authorList>
    </citation>
    <scope>NUCLEOTIDE SEQUENCE</scope>
    <source>
        <strain evidence="2">LCDV-WC</strain>
    </source>
</reference>
<protein>
    <submittedName>
        <fullName evidence="2">Uncharacterized protein</fullName>
    </submittedName>
</protein>
<keyword evidence="1" id="KW-0812">Transmembrane</keyword>
<name>A0A6B9XII2_9VIRU</name>
<feature type="transmembrane region" description="Helical" evidence="1">
    <location>
        <begin position="6"/>
        <end position="24"/>
    </location>
</feature>
<dbReference type="KEGG" id="vg:65103344"/>
<evidence type="ECO:0000256" key="1">
    <source>
        <dbReference type="SAM" id="Phobius"/>
    </source>
</evidence>
<dbReference type="EMBL" id="MN803438">
    <property type="protein sequence ID" value="QHR78570.1"/>
    <property type="molecule type" value="Genomic_DNA"/>
</dbReference>
<dbReference type="Proteomes" id="UP000678193">
    <property type="component" value="Segment"/>
</dbReference>
<dbReference type="GeneID" id="65103344"/>
<keyword evidence="1" id="KW-1133">Transmembrane helix</keyword>
<organism evidence="2 3">
    <name type="scientific">Lymphocystis disease virus 4</name>
    <dbReference type="NCBI Taxonomy" id="2704413"/>
    <lineage>
        <taxon>Viruses</taxon>
        <taxon>Varidnaviria</taxon>
        <taxon>Bamfordvirae</taxon>
        <taxon>Nucleocytoviricota</taxon>
        <taxon>Megaviricetes</taxon>
        <taxon>Pimascovirales</taxon>
        <taxon>Pimascovirales incertae sedis</taxon>
        <taxon>Iridoviridae</taxon>
        <taxon>Alphairidovirinae</taxon>
        <taxon>Lymphocystivirus</taxon>
        <taxon>Lymphocystivirus micropogonias1</taxon>
    </lineage>
</organism>
<evidence type="ECO:0000313" key="3">
    <source>
        <dbReference type="Proteomes" id="UP000678193"/>
    </source>
</evidence>
<dbReference type="RefSeq" id="YP_010088011.1">
    <property type="nucleotide sequence ID" value="NC_055603.1"/>
</dbReference>
<keyword evidence="1" id="KW-0472">Membrane</keyword>
<keyword evidence="3" id="KW-1185">Reference proteome</keyword>
<sequence>MELYHMITTTLLTIALLFVGYYYWKAVEKLNDRITAVETKIIEPTPDVEKIFETLDEAD</sequence>